<organism evidence="1 2">
    <name type="scientific">Phialemonium thermophilum</name>
    <dbReference type="NCBI Taxonomy" id="223376"/>
    <lineage>
        <taxon>Eukaryota</taxon>
        <taxon>Fungi</taxon>
        <taxon>Dikarya</taxon>
        <taxon>Ascomycota</taxon>
        <taxon>Pezizomycotina</taxon>
        <taxon>Sordariomycetes</taxon>
        <taxon>Sordariomycetidae</taxon>
        <taxon>Cephalothecales</taxon>
        <taxon>Cephalothecaceae</taxon>
        <taxon>Phialemonium</taxon>
    </lineage>
</organism>
<dbReference type="Proteomes" id="UP001586593">
    <property type="component" value="Unassembled WGS sequence"/>
</dbReference>
<reference evidence="1 2" key="1">
    <citation type="journal article" date="2024" name="Commun. Biol.">
        <title>Comparative genomic analysis of thermophilic fungi reveals convergent evolutionary adaptations and gene losses.</title>
        <authorList>
            <person name="Steindorff A.S."/>
            <person name="Aguilar-Pontes M.V."/>
            <person name="Robinson A.J."/>
            <person name="Andreopoulos B."/>
            <person name="LaButti K."/>
            <person name="Kuo A."/>
            <person name="Mondo S."/>
            <person name="Riley R."/>
            <person name="Otillar R."/>
            <person name="Haridas S."/>
            <person name="Lipzen A."/>
            <person name="Grimwood J."/>
            <person name="Schmutz J."/>
            <person name="Clum A."/>
            <person name="Reid I.D."/>
            <person name="Moisan M.C."/>
            <person name="Butler G."/>
            <person name="Nguyen T.T.M."/>
            <person name="Dewar K."/>
            <person name="Conant G."/>
            <person name="Drula E."/>
            <person name="Henrissat B."/>
            <person name="Hansel C."/>
            <person name="Singer S."/>
            <person name="Hutchinson M.I."/>
            <person name="de Vries R.P."/>
            <person name="Natvig D.O."/>
            <person name="Powell A.J."/>
            <person name="Tsang A."/>
            <person name="Grigoriev I.V."/>
        </authorList>
    </citation>
    <scope>NUCLEOTIDE SEQUENCE [LARGE SCALE GENOMIC DNA]</scope>
    <source>
        <strain evidence="1 2">ATCC 24622</strain>
    </source>
</reference>
<keyword evidence="2" id="KW-1185">Reference proteome</keyword>
<gene>
    <name evidence="1" type="ORF">VTK73DRAFT_8972</name>
</gene>
<comment type="caution">
    <text evidence="1">The sequence shown here is derived from an EMBL/GenBank/DDBJ whole genome shotgun (WGS) entry which is preliminary data.</text>
</comment>
<accession>A0ABR3Y534</accession>
<sequence>MCGVFAPLMWMCGRVKTNNHCQGIRVAQILPNPSKTLRDSAFEYTSIAKGCCRIPQRILNWQEANKWHNENGPNQDRDGIYEMFEEAPWSPDVRGLWTLDKRETDVRRKA</sequence>
<evidence type="ECO:0000313" key="2">
    <source>
        <dbReference type="Proteomes" id="UP001586593"/>
    </source>
</evidence>
<proteinExistence type="predicted"/>
<protein>
    <submittedName>
        <fullName evidence="1">Uncharacterized protein</fullName>
    </submittedName>
</protein>
<dbReference type="EMBL" id="JAZHXJ010000007">
    <property type="protein sequence ID" value="KAL1883405.1"/>
    <property type="molecule type" value="Genomic_DNA"/>
</dbReference>
<name>A0ABR3Y534_9PEZI</name>
<evidence type="ECO:0000313" key="1">
    <source>
        <dbReference type="EMBL" id="KAL1883405.1"/>
    </source>
</evidence>